<dbReference type="Proteomes" id="UP000003919">
    <property type="component" value="Chromosome"/>
</dbReference>
<dbReference type="EMBL" id="AAXU02000001">
    <property type="protein sequence ID" value="EAZ80242.1"/>
    <property type="molecule type" value="Genomic_DNA"/>
</dbReference>
<dbReference type="InterPro" id="IPR004722">
    <property type="entry name" value="DHOase"/>
</dbReference>
<gene>
    <name evidence="3" type="ORF">ALPR1_04950</name>
</gene>
<dbReference type="EMBL" id="CM001023">
    <property type="protein sequence ID" value="EAZ80242.1"/>
    <property type="molecule type" value="Genomic_DNA"/>
</dbReference>
<protein>
    <submittedName>
        <fullName evidence="3">Dihydroorotase (DHOase)</fullName>
    </submittedName>
</protein>
<dbReference type="PANTHER" id="PTHR43668:SF2">
    <property type="entry name" value="ALLANTOINASE"/>
    <property type="match status" value="1"/>
</dbReference>
<evidence type="ECO:0000259" key="2">
    <source>
        <dbReference type="Pfam" id="PF12890"/>
    </source>
</evidence>
<dbReference type="SUPFAM" id="SSF51338">
    <property type="entry name" value="Composite domain of metallo-dependent hydrolases"/>
    <property type="match status" value="1"/>
</dbReference>
<organism evidence="3 4">
    <name type="scientific">Algoriphagus machipongonensis</name>
    <dbReference type="NCBI Taxonomy" id="388413"/>
    <lineage>
        <taxon>Bacteria</taxon>
        <taxon>Pseudomonadati</taxon>
        <taxon>Bacteroidota</taxon>
        <taxon>Cytophagia</taxon>
        <taxon>Cytophagales</taxon>
        <taxon>Cyclobacteriaceae</taxon>
        <taxon>Algoriphagus</taxon>
    </lineage>
</organism>
<dbReference type="Pfam" id="PF12890">
    <property type="entry name" value="DHOase"/>
    <property type="match status" value="1"/>
</dbReference>
<dbReference type="AlphaFoldDB" id="A3HYA6"/>
<dbReference type="GO" id="GO:0004038">
    <property type="term" value="F:allantoinase activity"/>
    <property type="evidence" value="ECO:0007669"/>
    <property type="project" value="TreeGrafter"/>
</dbReference>
<feature type="domain" description="Dihydroorotase catalytic" evidence="2">
    <location>
        <begin position="54"/>
        <end position="234"/>
    </location>
</feature>
<dbReference type="GO" id="GO:0006221">
    <property type="term" value="P:pyrimidine nucleotide biosynthetic process"/>
    <property type="evidence" value="ECO:0007669"/>
    <property type="project" value="UniProtKB-KW"/>
</dbReference>
<dbReference type="GO" id="GO:0006145">
    <property type="term" value="P:purine nucleobase catabolic process"/>
    <property type="evidence" value="ECO:0007669"/>
    <property type="project" value="TreeGrafter"/>
</dbReference>
<dbReference type="GO" id="GO:0005737">
    <property type="term" value="C:cytoplasm"/>
    <property type="evidence" value="ECO:0007669"/>
    <property type="project" value="TreeGrafter"/>
</dbReference>
<dbReference type="GO" id="GO:0046872">
    <property type="term" value="F:metal ion binding"/>
    <property type="evidence" value="ECO:0007669"/>
    <property type="project" value="InterPro"/>
</dbReference>
<keyword evidence="1" id="KW-0665">Pyrimidine biosynthesis</keyword>
<sequence length="413" mass="46350">MSILFQGLKVISANEVQKPQDYVFHKGKLELASSDDLPSNLETIDCSQMLASKGWVDLRCGVGEPGLEYKETIDSLCQTLIGSGFTAAVILPNTEPVIQSKNDVDFLINRSKKYSVDLFAQGAVTKNTDGENLTEILDMHHQSGVKIFGDGTKPLSNGDRYMKILQYLQKFDGVLFDHAYDPLLSIFGQMHEGDNSTMLGMKGIPSLAEEVAIQRNIEILKYTGGKVHFQTISSAKAVSLIRQAKEEGLNVTCDVSIYQLLFTDNDLMDFDPNYKVKPPFRSELDKQALLEGVKDHTIDAIVSNHQPQDYDSKFMEFDLAAFGMIGLQTFLPAMVKLEKELGWPLLMEKVGGKPSEIIELQNDSWTIFNPNEEWLFNRKTNTSNSQNSPWFDQKLTGRVNYVIQKGELIKLDE</sequence>
<dbReference type="Gene3D" id="3.20.20.140">
    <property type="entry name" value="Metal-dependent hydrolases"/>
    <property type="match status" value="1"/>
</dbReference>
<comment type="caution">
    <text evidence="3">The sequence shown here is derived from an EMBL/GenBank/DDBJ whole genome shotgun (WGS) entry which is preliminary data.</text>
</comment>
<dbReference type="eggNOG" id="COG0044">
    <property type="taxonomic scope" value="Bacteria"/>
</dbReference>
<reference evidence="3 4" key="1">
    <citation type="journal article" date="2011" name="J. Bacteriol.">
        <title>Complete genome sequence of Algoriphagus sp. PR1, bacterial prey of a colony-forming choanoflagellate.</title>
        <authorList>
            <person name="Alegado R.A."/>
            <person name="Ferriera S."/>
            <person name="Nusbaum C."/>
            <person name="Young S.K."/>
            <person name="Zeng Q."/>
            <person name="Imamovic A."/>
            <person name="Fairclough S.R."/>
            <person name="King N."/>
        </authorList>
    </citation>
    <scope>NUCLEOTIDE SEQUENCE [LARGE SCALE GENOMIC DNA]</scope>
    <source>
        <strain evidence="3 4">PR1</strain>
    </source>
</reference>
<dbReference type="RefSeq" id="WP_008198808.1">
    <property type="nucleotide sequence ID" value="NZ_CM001023.1"/>
</dbReference>
<dbReference type="OrthoDB" id="9765462at2"/>
<dbReference type="InterPro" id="IPR024403">
    <property type="entry name" value="DHOase_cat"/>
</dbReference>
<dbReference type="InterPro" id="IPR050138">
    <property type="entry name" value="DHOase/Allantoinase_Hydrolase"/>
</dbReference>
<accession>A3HYA6</accession>
<evidence type="ECO:0000256" key="1">
    <source>
        <dbReference type="ARBA" id="ARBA00022975"/>
    </source>
</evidence>
<dbReference type="HOGENOM" id="CLU_015572_1_0_10"/>
<dbReference type="InterPro" id="IPR032466">
    <property type="entry name" value="Metal_Hydrolase"/>
</dbReference>
<dbReference type="SUPFAM" id="SSF51556">
    <property type="entry name" value="Metallo-dependent hydrolases"/>
    <property type="match status" value="1"/>
</dbReference>
<dbReference type="PANTHER" id="PTHR43668">
    <property type="entry name" value="ALLANTOINASE"/>
    <property type="match status" value="1"/>
</dbReference>
<dbReference type="CDD" id="cd01317">
    <property type="entry name" value="DHOase_IIa"/>
    <property type="match status" value="1"/>
</dbReference>
<evidence type="ECO:0000313" key="4">
    <source>
        <dbReference type="Proteomes" id="UP000003919"/>
    </source>
</evidence>
<name>A3HYA6_9BACT</name>
<dbReference type="Gene3D" id="2.30.40.10">
    <property type="entry name" value="Urease, subunit C, domain 1"/>
    <property type="match status" value="1"/>
</dbReference>
<keyword evidence="4" id="KW-1185">Reference proteome</keyword>
<evidence type="ECO:0000313" key="3">
    <source>
        <dbReference type="EMBL" id="EAZ80242.1"/>
    </source>
</evidence>
<dbReference type="GO" id="GO:0004151">
    <property type="term" value="F:dihydroorotase activity"/>
    <property type="evidence" value="ECO:0007669"/>
    <property type="project" value="InterPro"/>
</dbReference>
<dbReference type="STRING" id="388413.ALPR1_04950"/>
<dbReference type="InterPro" id="IPR011059">
    <property type="entry name" value="Metal-dep_hydrolase_composite"/>
</dbReference>
<proteinExistence type="predicted"/>